<accession>A0A0V1HUH7</accession>
<reference evidence="1 2" key="1">
    <citation type="submission" date="2015-01" db="EMBL/GenBank/DDBJ databases">
        <title>Evolution of Trichinella species and genotypes.</title>
        <authorList>
            <person name="Korhonen P.K."/>
            <person name="Edoardo P."/>
            <person name="Giuseppe L.R."/>
            <person name="Gasser R.B."/>
        </authorList>
    </citation>
    <scope>NUCLEOTIDE SEQUENCE [LARGE SCALE GENOMIC DNA]</scope>
    <source>
        <strain evidence="1">ISS1029</strain>
    </source>
</reference>
<dbReference type="AlphaFoldDB" id="A0A0V1HUH7"/>
<evidence type="ECO:0000313" key="1">
    <source>
        <dbReference type="EMBL" id="KRZ13778.1"/>
    </source>
</evidence>
<evidence type="ECO:0000313" key="2">
    <source>
        <dbReference type="Proteomes" id="UP000055024"/>
    </source>
</evidence>
<dbReference type="EMBL" id="JYDP01000029">
    <property type="protein sequence ID" value="KRZ13778.1"/>
    <property type="molecule type" value="Genomic_DNA"/>
</dbReference>
<protein>
    <submittedName>
        <fullName evidence="1">Uncharacterized protein</fullName>
    </submittedName>
</protein>
<feature type="non-terminal residue" evidence="1">
    <location>
        <position position="74"/>
    </location>
</feature>
<gene>
    <name evidence="1" type="ORF">T11_16608</name>
</gene>
<feature type="non-terminal residue" evidence="1">
    <location>
        <position position="1"/>
    </location>
</feature>
<keyword evidence="2" id="KW-1185">Reference proteome</keyword>
<organism evidence="1 2">
    <name type="scientific">Trichinella zimbabwensis</name>
    <dbReference type="NCBI Taxonomy" id="268475"/>
    <lineage>
        <taxon>Eukaryota</taxon>
        <taxon>Metazoa</taxon>
        <taxon>Ecdysozoa</taxon>
        <taxon>Nematoda</taxon>
        <taxon>Enoplea</taxon>
        <taxon>Dorylaimia</taxon>
        <taxon>Trichinellida</taxon>
        <taxon>Trichinellidae</taxon>
        <taxon>Trichinella</taxon>
    </lineage>
</organism>
<dbReference type="Proteomes" id="UP000055024">
    <property type="component" value="Unassembled WGS sequence"/>
</dbReference>
<proteinExistence type="predicted"/>
<comment type="caution">
    <text evidence="1">The sequence shown here is derived from an EMBL/GenBank/DDBJ whole genome shotgun (WGS) entry which is preliminary data.</text>
</comment>
<name>A0A0V1HUH7_9BILA</name>
<sequence length="74" mass="8532">LNHVAGQVCNPITESVAKKTRNHFSLFARCFDSCRANELSFHSLNIKDEWIQTWIQDDNVGTEIILEEVARKNE</sequence>